<dbReference type="STRING" id="224129.A0A1W4XDG9"/>
<dbReference type="RefSeq" id="XP_018334186.1">
    <property type="nucleotide sequence ID" value="XM_018478684.1"/>
</dbReference>
<reference evidence="4" key="1">
    <citation type="submission" date="2025-08" db="UniProtKB">
        <authorList>
            <consortium name="RefSeq"/>
        </authorList>
    </citation>
    <scope>IDENTIFICATION</scope>
    <source>
        <tissue evidence="4">Entire body</tissue>
    </source>
</reference>
<dbReference type="Pfam" id="PF00379">
    <property type="entry name" value="Chitin_bind_4"/>
    <property type="match status" value="1"/>
</dbReference>
<dbReference type="OrthoDB" id="6372059at2759"/>
<dbReference type="InParanoid" id="A0A1W4XDG9"/>
<protein>
    <submittedName>
        <fullName evidence="4">Endocuticle structural glycoprotein SgAbd-8-like</fullName>
    </submittedName>
</protein>
<dbReference type="GeneID" id="108743207"/>
<organism evidence="3 4">
    <name type="scientific">Agrilus planipennis</name>
    <name type="common">Emerald ash borer</name>
    <name type="synonym">Agrilus marcopoli</name>
    <dbReference type="NCBI Taxonomy" id="224129"/>
    <lineage>
        <taxon>Eukaryota</taxon>
        <taxon>Metazoa</taxon>
        <taxon>Ecdysozoa</taxon>
        <taxon>Arthropoda</taxon>
        <taxon>Hexapoda</taxon>
        <taxon>Insecta</taxon>
        <taxon>Pterygota</taxon>
        <taxon>Neoptera</taxon>
        <taxon>Endopterygota</taxon>
        <taxon>Coleoptera</taxon>
        <taxon>Polyphaga</taxon>
        <taxon>Elateriformia</taxon>
        <taxon>Buprestoidea</taxon>
        <taxon>Buprestidae</taxon>
        <taxon>Agrilinae</taxon>
        <taxon>Agrilus</taxon>
    </lineage>
</organism>
<gene>
    <name evidence="4" type="primary">LOC108743207</name>
</gene>
<dbReference type="PANTHER" id="PTHR10380:SF241">
    <property type="entry name" value="CUTICULAR PROTEIN 47EG-RELATED"/>
    <property type="match status" value="1"/>
</dbReference>
<dbReference type="Proteomes" id="UP000192223">
    <property type="component" value="Unplaced"/>
</dbReference>
<sequence length="200" mass="23345">MIYQCLLFVLFGIFYDTYAITINEYHQQELLQQHEHLPEGQNKYSPPIPILQQDFHLDPHGYKFSYKTGNGIEAEEIGTIKNKGVKDHETIVQQGKVTYHDEHGKPITLVYIADEHGFQPQGNHLPTPPPLPPILEKAFAEHAQAYAQEEAFHKKYAHDNQEFESDYQQQYEQQAPINEHVVEEQEQVHDEQPHYATQER</sequence>
<dbReference type="InterPro" id="IPR000618">
    <property type="entry name" value="Insect_cuticle"/>
</dbReference>
<evidence type="ECO:0000313" key="3">
    <source>
        <dbReference type="Proteomes" id="UP000192223"/>
    </source>
</evidence>
<evidence type="ECO:0000256" key="1">
    <source>
        <dbReference type="PROSITE-ProRule" id="PRU00497"/>
    </source>
</evidence>
<proteinExistence type="predicted"/>
<evidence type="ECO:0000256" key="2">
    <source>
        <dbReference type="SAM" id="MobiDB-lite"/>
    </source>
</evidence>
<keyword evidence="1" id="KW-0193">Cuticle</keyword>
<dbReference type="GO" id="GO:0008010">
    <property type="term" value="F:structural constituent of chitin-based larval cuticle"/>
    <property type="evidence" value="ECO:0007669"/>
    <property type="project" value="TreeGrafter"/>
</dbReference>
<name>A0A1W4XDG9_AGRPL</name>
<feature type="compositionally biased region" description="Polar residues" evidence="2">
    <location>
        <begin position="166"/>
        <end position="176"/>
    </location>
</feature>
<dbReference type="KEGG" id="apln:108743207"/>
<dbReference type="AlphaFoldDB" id="A0A1W4XDG9"/>
<accession>A0A1W4XDG9</accession>
<dbReference type="PROSITE" id="PS51155">
    <property type="entry name" value="CHIT_BIND_RR_2"/>
    <property type="match status" value="1"/>
</dbReference>
<feature type="compositionally biased region" description="Basic and acidic residues" evidence="2">
    <location>
        <begin position="180"/>
        <end position="200"/>
    </location>
</feature>
<evidence type="ECO:0000313" key="4">
    <source>
        <dbReference type="RefSeq" id="XP_018334186.1"/>
    </source>
</evidence>
<dbReference type="GO" id="GO:0062129">
    <property type="term" value="C:chitin-based extracellular matrix"/>
    <property type="evidence" value="ECO:0007669"/>
    <property type="project" value="TreeGrafter"/>
</dbReference>
<feature type="region of interest" description="Disordered" evidence="2">
    <location>
        <begin position="157"/>
        <end position="200"/>
    </location>
</feature>
<dbReference type="InterPro" id="IPR050468">
    <property type="entry name" value="Cuticle_Struct_Prot"/>
</dbReference>
<dbReference type="PANTHER" id="PTHR10380">
    <property type="entry name" value="CUTICLE PROTEIN"/>
    <property type="match status" value="1"/>
</dbReference>
<keyword evidence="3" id="KW-1185">Reference proteome</keyword>